<dbReference type="AlphaFoldDB" id="A0A1U7NZ87"/>
<keyword evidence="1" id="KW-0805">Transcription regulation</keyword>
<evidence type="ECO:0000256" key="1">
    <source>
        <dbReference type="ARBA" id="ARBA00023015"/>
    </source>
</evidence>
<proteinExistence type="predicted"/>
<dbReference type="Gene3D" id="1.10.260.40">
    <property type="entry name" value="lambda repressor-like DNA-binding domains"/>
    <property type="match status" value="1"/>
</dbReference>
<accession>A0A1U7NZ87</accession>
<evidence type="ECO:0000313" key="6">
    <source>
        <dbReference type="Proteomes" id="UP000186607"/>
    </source>
</evidence>
<dbReference type="SUPFAM" id="SSF53822">
    <property type="entry name" value="Periplasmic binding protein-like I"/>
    <property type="match status" value="1"/>
</dbReference>
<dbReference type="PANTHER" id="PTHR30146:SF109">
    <property type="entry name" value="HTH-TYPE TRANSCRIPTIONAL REGULATOR GALS"/>
    <property type="match status" value="1"/>
</dbReference>
<dbReference type="Proteomes" id="UP000186607">
    <property type="component" value="Unassembled WGS sequence"/>
</dbReference>
<dbReference type="CDD" id="cd01392">
    <property type="entry name" value="HTH_LacI"/>
    <property type="match status" value="1"/>
</dbReference>
<dbReference type="InterPro" id="IPR010982">
    <property type="entry name" value="Lambda_DNA-bd_dom_sf"/>
</dbReference>
<evidence type="ECO:0000256" key="3">
    <source>
        <dbReference type="ARBA" id="ARBA00023163"/>
    </source>
</evidence>
<feature type="domain" description="HTH lacI-type" evidence="4">
    <location>
        <begin position="4"/>
        <end position="58"/>
    </location>
</feature>
<sequence length="323" mass="34318">MRSAGIREVARLSGVSIATVSRVFNDAASVRPDTQQRVLEQAAALGYEPSSLGRNLVRGRSELLGLIVPNVSFPLYGQMIGGIEDVLGHRGMSMLLASSHDDAVSELTAAQKVLRHAVDGGVVINTQSDVALPAPRGMNWVHISPEHSGLPYRVELDNAAGGRLAAREFLRLGRRHLAYIGAPGRESSERQHGFAGELSRAGLDYRRAQGDYSELSGTQAADDLLEKSSVLDAVFVAGDLMAAGVLRALHMRGLRVPGEVAVIGFDDAALASLLYPRLTSIRQPAYAMGAAAAELSLRLIGGHSAESVVFSPELVRRESTGPP</sequence>
<keyword evidence="6" id="KW-1185">Reference proteome</keyword>
<dbReference type="STRING" id="249408.BOO71_0006427"/>
<protein>
    <submittedName>
        <fullName evidence="5">Transcriptional regulator, LacI family</fullName>
    </submittedName>
</protein>
<dbReference type="PANTHER" id="PTHR30146">
    <property type="entry name" value="LACI-RELATED TRANSCRIPTIONAL REPRESSOR"/>
    <property type="match status" value="1"/>
</dbReference>
<evidence type="ECO:0000313" key="5">
    <source>
        <dbReference type="EMBL" id="OLV18241.1"/>
    </source>
</evidence>
<dbReference type="InterPro" id="IPR046335">
    <property type="entry name" value="LacI/GalR-like_sensor"/>
</dbReference>
<dbReference type="SMART" id="SM00354">
    <property type="entry name" value="HTH_LACI"/>
    <property type="match status" value="1"/>
</dbReference>
<dbReference type="EMBL" id="MSTI01000070">
    <property type="protein sequence ID" value="OLV18241.1"/>
    <property type="molecule type" value="Genomic_DNA"/>
</dbReference>
<organism evidence="5 6">
    <name type="scientific">Deinococcus marmoris</name>
    <dbReference type="NCBI Taxonomy" id="249408"/>
    <lineage>
        <taxon>Bacteria</taxon>
        <taxon>Thermotogati</taxon>
        <taxon>Deinococcota</taxon>
        <taxon>Deinococci</taxon>
        <taxon>Deinococcales</taxon>
        <taxon>Deinococcaceae</taxon>
        <taxon>Deinococcus</taxon>
    </lineage>
</organism>
<dbReference type="Gene3D" id="3.40.50.2300">
    <property type="match status" value="2"/>
</dbReference>
<dbReference type="InterPro" id="IPR000843">
    <property type="entry name" value="HTH_LacI"/>
</dbReference>
<keyword evidence="3" id="KW-0804">Transcription</keyword>
<keyword evidence="2" id="KW-0238">DNA-binding</keyword>
<dbReference type="InterPro" id="IPR028082">
    <property type="entry name" value="Peripla_BP_I"/>
</dbReference>
<dbReference type="CDD" id="cd06267">
    <property type="entry name" value="PBP1_LacI_sugar_binding-like"/>
    <property type="match status" value="1"/>
</dbReference>
<dbReference type="PROSITE" id="PS50932">
    <property type="entry name" value="HTH_LACI_2"/>
    <property type="match status" value="1"/>
</dbReference>
<gene>
    <name evidence="5" type="ORF">BOO71_0006427</name>
</gene>
<dbReference type="GO" id="GO:0003700">
    <property type="term" value="F:DNA-binding transcription factor activity"/>
    <property type="evidence" value="ECO:0007669"/>
    <property type="project" value="TreeGrafter"/>
</dbReference>
<dbReference type="SUPFAM" id="SSF47413">
    <property type="entry name" value="lambda repressor-like DNA-binding domains"/>
    <property type="match status" value="1"/>
</dbReference>
<dbReference type="Pfam" id="PF00356">
    <property type="entry name" value="LacI"/>
    <property type="match status" value="1"/>
</dbReference>
<evidence type="ECO:0000259" key="4">
    <source>
        <dbReference type="PROSITE" id="PS50932"/>
    </source>
</evidence>
<dbReference type="GO" id="GO:0000976">
    <property type="term" value="F:transcription cis-regulatory region binding"/>
    <property type="evidence" value="ECO:0007669"/>
    <property type="project" value="TreeGrafter"/>
</dbReference>
<dbReference type="Pfam" id="PF13377">
    <property type="entry name" value="Peripla_BP_3"/>
    <property type="match status" value="1"/>
</dbReference>
<evidence type="ECO:0000256" key="2">
    <source>
        <dbReference type="ARBA" id="ARBA00023125"/>
    </source>
</evidence>
<reference evidence="5 6" key="1">
    <citation type="submission" date="2017-01" db="EMBL/GenBank/DDBJ databases">
        <title>Genome Analysis of Deinococcus marmoris KOPRI26562.</title>
        <authorList>
            <person name="Kim J.H."/>
            <person name="Oh H.-M."/>
        </authorList>
    </citation>
    <scope>NUCLEOTIDE SEQUENCE [LARGE SCALE GENOMIC DNA]</scope>
    <source>
        <strain evidence="5 6">KOPRI26562</strain>
    </source>
</reference>
<comment type="caution">
    <text evidence="5">The sequence shown here is derived from an EMBL/GenBank/DDBJ whole genome shotgun (WGS) entry which is preliminary data.</text>
</comment>
<name>A0A1U7NZ87_9DEIO</name>